<protein>
    <submittedName>
        <fullName evidence="1">Cytidylate kinase-like family protein</fullName>
    </submittedName>
</protein>
<keyword evidence="2" id="KW-1185">Reference proteome</keyword>
<organism evidence="1 2">
    <name type="scientific">Paludibaculum fermentans</name>
    <dbReference type="NCBI Taxonomy" id="1473598"/>
    <lineage>
        <taxon>Bacteria</taxon>
        <taxon>Pseudomonadati</taxon>
        <taxon>Acidobacteriota</taxon>
        <taxon>Terriglobia</taxon>
        <taxon>Bryobacterales</taxon>
        <taxon>Bryobacteraceae</taxon>
        <taxon>Paludibaculum</taxon>
    </lineage>
</organism>
<gene>
    <name evidence="1" type="ORF">IRI77_24420</name>
</gene>
<reference evidence="1 2" key="1">
    <citation type="submission" date="2020-10" db="EMBL/GenBank/DDBJ databases">
        <title>Complete genome sequence of Paludibaculum fermentans P105T, a facultatively anaerobic acidobacterium capable of dissimilatory Fe(III) reduction.</title>
        <authorList>
            <person name="Dedysh S.N."/>
            <person name="Beletsky A.V."/>
            <person name="Kulichevskaya I.S."/>
            <person name="Mardanov A.V."/>
            <person name="Ravin N.V."/>
        </authorList>
    </citation>
    <scope>NUCLEOTIDE SEQUENCE [LARGE SCALE GENOMIC DNA]</scope>
    <source>
        <strain evidence="1 2">P105</strain>
    </source>
</reference>
<dbReference type="Pfam" id="PF13189">
    <property type="entry name" value="Cytidylate_kin2"/>
    <property type="match status" value="1"/>
</dbReference>
<dbReference type="InterPro" id="IPR027417">
    <property type="entry name" value="P-loop_NTPase"/>
</dbReference>
<dbReference type="GO" id="GO:0016301">
    <property type="term" value="F:kinase activity"/>
    <property type="evidence" value="ECO:0007669"/>
    <property type="project" value="UniProtKB-KW"/>
</dbReference>
<dbReference type="EMBL" id="CP063849">
    <property type="protein sequence ID" value="QOY85945.1"/>
    <property type="molecule type" value="Genomic_DNA"/>
</dbReference>
<accession>A0A7S7SJF6</accession>
<dbReference type="SUPFAM" id="SSF52540">
    <property type="entry name" value="P-loop containing nucleoside triphosphate hydrolases"/>
    <property type="match status" value="1"/>
</dbReference>
<evidence type="ECO:0000313" key="2">
    <source>
        <dbReference type="Proteomes" id="UP000593892"/>
    </source>
</evidence>
<dbReference type="Proteomes" id="UP000593892">
    <property type="component" value="Chromosome"/>
</dbReference>
<sequence length="208" mass="23236">MRYRALTVAREYGSGGAAVAKIVAAKLGWRLLDNALVQEIARAAQVSPDLVRQFDEKVDSWLHRVSRIALWQGAIEGVAGPVGTSIFDAETEARLAGDLIREAYAQGQCVIVGRAAQCLLQDKADVFHTFVYAPWDQRIMRIRRRVPDCGDAWAEIVNTDKIRAQYVKERFDCVWSDPHLYDLMVSSGLGEEEAASVIVHAMSFEERL</sequence>
<dbReference type="KEGG" id="pfer:IRI77_24420"/>
<keyword evidence="1" id="KW-0418">Kinase</keyword>
<dbReference type="AlphaFoldDB" id="A0A7S7SJF6"/>
<dbReference type="RefSeq" id="WP_194447615.1">
    <property type="nucleotide sequence ID" value="NZ_CP063849.1"/>
</dbReference>
<name>A0A7S7SJF6_PALFE</name>
<keyword evidence="1" id="KW-0808">Transferase</keyword>
<proteinExistence type="predicted"/>
<dbReference type="Gene3D" id="3.40.50.300">
    <property type="entry name" value="P-loop containing nucleotide triphosphate hydrolases"/>
    <property type="match status" value="1"/>
</dbReference>
<evidence type="ECO:0000313" key="1">
    <source>
        <dbReference type="EMBL" id="QOY85945.1"/>
    </source>
</evidence>